<dbReference type="InterPro" id="IPR046820">
    <property type="entry name" value="MmeI_TRD"/>
</dbReference>
<evidence type="ECO:0000256" key="1">
    <source>
        <dbReference type="ARBA" id="ARBA00011900"/>
    </source>
</evidence>
<evidence type="ECO:0000256" key="3">
    <source>
        <dbReference type="ARBA" id="ARBA00022679"/>
    </source>
</evidence>
<dbReference type="InterPro" id="IPR050953">
    <property type="entry name" value="N4_N6_ade-DNA_methylase"/>
</dbReference>
<dbReference type="RefSeq" id="WP_163713138.1">
    <property type="nucleotide sequence ID" value="NZ_BLLA01000001.1"/>
</dbReference>
<dbReference type="InterPro" id="IPR029063">
    <property type="entry name" value="SAM-dependent_MTases_sf"/>
</dbReference>
<dbReference type="Gene3D" id="3.40.50.150">
    <property type="entry name" value="Vaccinia Virus protein VP39"/>
    <property type="match status" value="1"/>
</dbReference>
<evidence type="ECO:0000313" key="10">
    <source>
        <dbReference type="EMBL" id="GFG98139.1"/>
    </source>
</evidence>
<feature type="region of interest" description="Disordered" evidence="5">
    <location>
        <begin position="915"/>
        <end position="940"/>
    </location>
</feature>
<protein>
    <recommendedName>
        <fullName evidence="1">site-specific DNA-methyltransferase (adenine-specific)</fullName>
        <ecNumber evidence="1">2.1.1.72</ecNumber>
    </recommendedName>
</protein>
<dbReference type="PANTHER" id="PTHR33841:SF1">
    <property type="entry name" value="DNA METHYLTRANSFERASE A"/>
    <property type="match status" value="1"/>
</dbReference>
<keyword evidence="2 10" id="KW-0489">Methyltransferase</keyword>
<dbReference type="GO" id="GO:0003676">
    <property type="term" value="F:nucleic acid binding"/>
    <property type="evidence" value="ECO:0007669"/>
    <property type="project" value="InterPro"/>
</dbReference>
<evidence type="ECO:0000256" key="4">
    <source>
        <dbReference type="ARBA" id="ARBA00047942"/>
    </source>
</evidence>
<reference evidence="10 11" key="1">
    <citation type="journal article" date="2019" name="Emerg. Microbes Infect.">
        <title>Comprehensive subspecies identification of 175 nontuberculous mycobacteria species based on 7547 genomic profiles.</title>
        <authorList>
            <person name="Matsumoto Y."/>
            <person name="Kinjo T."/>
            <person name="Motooka D."/>
            <person name="Nabeya D."/>
            <person name="Jung N."/>
            <person name="Uechi K."/>
            <person name="Horii T."/>
            <person name="Iida T."/>
            <person name="Fujita J."/>
            <person name="Nakamura S."/>
        </authorList>
    </citation>
    <scope>NUCLEOTIDE SEQUENCE [LARGE SCALE GENOMIC DNA]</scope>
    <source>
        <strain evidence="10 11">JCM 30726</strain>
    </source>
</reference>
<feature type="domain" description="MmeI-like DNA-methyltransferase" evidence="9">
    <location>
        <begin position="334"/>
        <end position="566"/>
    </location>
</feature>
<organism evidence="10 11">
    <name type="scientific">Mycobacterium timonense</name>
    <dbReference type="NCBI Taxonomy" id="701043"/>
    <lineage>
        <taxon>Bacteria</taxon>
        <taxon>Bacillati</taxon>
        <taxon>Actinomycetota</taxon>
        <taxon>Actinomycetes</taxon>
        <taxon>Mycobacteriales</taxon>
        <taxon>Mycobacteriaceae</taxon>
        <taxon>Mycobacterium</taxon>
        <taxon>Mycobacterium avium complex (MAC)</taxon>
    </lineage>
</organism>
<dbReference type="InterPro" id="IPR046819">
    <property type="entry name" value="MmeI_hel"/>
</dbReference>
<proteinExistence type="predicted"/>
<dbReference type="GO" id="GO:0009007">
    <property type="term" value="F:site-specific DNA-methyltransferase (adenine-specific) activity"/>
    <property type="evidence" value="ECO:0007669"/>
    <property type="project" value="UniProtKB-EC"/>
</dbReference>
<sequence length="940" mass="104800">MASETLMADLAEFVGYRKKLDGDEKGEAQVFLDRLFKAFGLVGYKEAGATLEARVRTPNEKSVSFADLMWKPRCIIEMKKAGTDLSKHFAQAFKYWQLAVPNRPRYVVLCNFDEFWVYDFDQQIEAPMDVLKIGDLVERREVLAFLTPEDETPIFGNNLVQVTREAAAQVSGVFRSMVERGVPRVDAQHFVLQSVVAMFAEDIGLLPEKFFTKTIQDATSGADAYDMLGSLFREMNTQGRTTGGHFVGTPYFNGGLFDTIHPIEMTVDELQSMRAAAKTNWADVRPEIFGTLFETSMDKGERHAYGAHFTSQADIARVVGPCIVDPWMERIEAATTIAQLEKVRYDLGQFRVLDPACGSGNFLYVAYREMHRLEAEVLNRIKARQRSRQTQVAISYITPDHFLGIDNNAFAVEVAKVTMMMAKKLSADELDVQIDALPLDNLDEFIECRDALFHPWPQADAIIGNPPYNGRRKMIDDFGADYVARLDEKYPNPGVSDFVTYWFPLAHNRLPDGGRAGFVATQAIRDGDSRKASLDYVVDNDGVIFDAVSSQPWSGDAVVTVSIVNWIKGKEHAPGTKTLWLDNGQLRLPVDEIPPTLRATTDVRTAATLIQNTQPKLIFQGQTTGAINSFRLTPVEAQAIVTKDPKSHAYIHPMISGRVLLHKITPTHLIIDLPHDDAVKVSTDAPGALARLKELILPARQTAADEEAAANAEVLKRNPNASVNWHNKNFLAKWWQHSYRRSDMLEQIAGLTRYIATSRVAAEGRMSVFQFIDPAIHPDDSMTVIALDDDYSLGVVSSTLHRAWLDERCSKLEARPRYTSTTVWDTFPWPAHPTEAAVTEVASAMAAITDYRAARLAEGVTLRQQYDALRTPGKSELRDMHERLDAAVVEAYGFNPNEDMLAQLLALNLAAASDPEVATPPGGGQRPEAYTTTYRLTSNP</sequence>
<dbReference type="EMBL" id="BLLA01000001">
    <property type="protein sequence ID" value="GFG98139.1"/>
    <property type="molecule type" value="Genomic_DNA"/>
</dbReference>
<gene>
    <name evidence="10" type="ORF">MTIM_40180</name>
</gene>
<dbReference type="InterPro" id="IPR002052">
    <property type="entry name" value="DNA_methylase_N6_adenine_CS"/>
</dbReference>
<dbReference type="PRINTS" id="PR00507">
    <property type="entry name" value="N12N6MTFRASE"/>
</dbReference>
<dbReference type="Pfam" id="PF20464">
    <property type="entry name" value="MmeI_N"/>
    <property type="match status" value="1"/>
</dbReference>
<dbReference type="PROSITE" id="PS00092">
    <property type="entry name" value="N6_MTASE"/>
    <property type="match status" value="1"/>
</dbReference>
<dbReference type="PANTHER" id="PTHR33841">
    <property type="entry name" value="DNA METHYLTRANSFERASE YEEA-RELATED"/>
    <property type="match status" value="1"/>
</dbReference>
<dbReference type="Pfam" id="PF20473">
    <property type="entry name" value="MmeI_Mtase"/>
    <property type="match status" value="1"/>
</dbReference>
<evidence type="ECO:0000259" key="9">
    <source>
        <dbReference type="Pfam" id="PF20473"/>
    </source>
</evidence>
<dbReference type="InterPro" id="IPR046816">
    <property type="entry name" value="MmeI_Mtase"/>
</dbReference>
<comment type="caution">
    <text evidence="10">The sequence shown here is derived from an EMBL/GenBank/DDBJ whole genome shotgun (WGS) entry which is preliminary data.</text>
</comment>
<accession>A0A7I9ZB05</accession>
<feature type="domain" description="MmeI-like helicase spacer" evidence="7">
    <location>
        <begin position="186"/>
        <end position="257"/>
    </location>
</feature>
<evidence type="ECO:0000259" key="8">
    <source>
        <dbReference type="Pfam" id="PF20466"/>
    </source>
</evidence>
<name>A0A7I9ZB05_9MYCO</name>
<dbReference type="Pfam" id="PF20465">
    <property type="entry name" value="MmeI_hel"/>
    <property type="match status" value="1"/>
</dbReference>
<dbReference type="InterPro" id="IPR046817">
    <property type="entry name" value="MmeI_N"/>
</dbReference>
<evidence type="ECO:0000256" key="5">
    <source>
        <dbReference type="SAM" id="MobiDB-lite"/>
    </source>
</evidence>
<evidence type="ECO:0000313" key="11">
    <source>
        <dbReference type="Proteomes" id="UP000465301"/>
    </source>
</evidence>
<comment type="catalytic activity">
    <reaction evidence="4">
        <text>a 2'-deoxyadenosine in DNA + S-adenosyl-L-methionine = an N(6)-methyl-2'-deoxyadenosine in DNA + S-adenosyl-L-homocysteine + H(+)</text>
        <dbReference type="Rhea" id="RHEA:15197"/>
        <dbReference type="Rhea" id="RHEA-COMP:12418"/>
        <dbReference type="Rhea" id="RHEA-COMP:12419"/>
        <dbReference type="ChEBI" id="CHEBI:15378"/>
        <dbReference type="ChEBI" id="CHEBI:57856"/>
        <dbReference type="ChEBI" id="CHEBI:59789"/>
        <dbReference type="ChEBI" id="CHEBI:90615"/>
        <dbReference type="ChEBI" id="CHEBI:90616"/>
        <dbReference type="EC" id="2.1.1.72"/>
    </reaction>
</comment>
<dbReference type="AlphaFoldDB" id="A0A7I9ZB05"/>
<feature type="compositionally biased region" description="Polar residues" evidence="5">
    <location>
        <begin position="930"/>
        <end position="940"/>
    </location>
</feature>
<evidence type="ECO:0000259" key="7">
    <source>
        <dbReference type="Pfam" id="PF20465"/>
    </source>
</evidence>
<dbReference type="Proteomes" id="UP000465301">
    <property type="component" value="Unassembled WGS sequence"/>
</dbReference>
<feature type="domain" description="MmeI-like target recognition" evidence="8">
    <location>
        <begin position="754"/>
        <end position="831"/>
    </location>
</feature>
<dbReference type="EC" id="2.1.1.72" evidence="1"/>
<dbReference type="GO" id="GO:0032259">
    <property type="term" value="P:methylation"/>
    <property type="evidence" value="ECO:0007669"/>
    <property type="project" value="UniProtKB-KW"/>
</dbReference>
<evidence type="ECO:0000256" key="2">
    <source>
        <dbReference type="ARBA" id="ARBA00022603"/>
    </source>
</evidence>
<evidence type="ECO:0000259" key="6">
    <source>
        <dbReference type="Pfam" id="PF20464"/>
    </source>
</evidence>
<feature type="domain" description="MmeI-like N-terminal" evidence="6">
    <location>
        <begin position="10"/>
        <end position="179"/>
    </location>
</feature>
<keyword evidence="3 10" id="KW-0808">Transferase</keyword>
<dbReference type="Pfam" id="PF20466">
    <property type="entry name" value="MmeI_TRD"/>
    <property type="match status" value="1"/>
</dbReference>
<keyword evidence="11" id="KW-1185">Reference proteome</keyword>
<dbReference type="SUPFAM" id="SSF53335">
    <property type="entry name" value="S-adenosyl-L-methionine-dependent methyltransferases"/>
    <property type="match status" value="1"/>
</dbReference>